<keyword evidence="2" id="KW-1185">Reference proteome</keyword>
<evidence type="ECO:0000313" key="2">
    <source>
        <dbReference type="Proteomes" id="UP000298602"/>
    </source>
</evidence>
<evidence type="ECO:0000313" key="1">
    <source>
        <dbReference type="EMBL" id="QCQ21347.1"/>
    </source>
</evidence>
<reference evidence="1 2" key="1">
    <citation type="submission" date="2019-05" db="EMBL/GenBank/DDBJ databases">
        <title>The Complete Genome Sequence of the n-alkane-degrading Desulfoglaeba alkanexedens ALDC reveals multiple alkylsuccinate synthase gene clusters.</title>
        <authorList>
            <person name="Callaghan A.V."/>
            <person name="Davidova I.A."/>
            <person name="Duncan K.E."/>
            <person name="Morris B."/>
            <person name="McInerney M.J."/>
        </authorList>
    </citation>
    <scope>NUCLEOTIDE SEQUENCE [LARGE SCALE GENOMIC DNA]</scope>
    <source>
        <strain evidence="1 2">ALDC</strain>
    </source>
</reference>
<dbReference type="EMBL" id="CP040098">
    <property type="protein sequence ID" value="QCQ21347.1"/>
    <property type="molecule type" value="Genomic_DNA"/>
</dbReference>
<dbReference type="KEGG" id="dax:FDQ92_03620"/>
<sequence length="449" mass="51890">MKPSKDAPSSKIRLRKHLNADALVRAVRREFEKIPDPRKGRPQISFADAAMSAFAMFSLKDPSLLAFEKRWSARDHNLHALYHIEKIPADSTMREILDEVSPYVFRPAFGEIFSRLQRGKALAQMTVLDGHYILALDGTGYFSSEKVFSDACLRKTSATGKTTYSLQMMGAALVHPDHKAVIPFPPEVIRREDGDTKNDCERNAAGRCIENLRTDHPHIKLIVTEDALSPNAPHIETLKRFDCRFVLGVKPGDHAFLFEKADEAIAEGRAVEFWHAAEDNPETLHYFRFINDLPLNKSHPDLRVNLLEYWQVTPKGLLRFSWVTDILIRRENAVTLMRIGRARWRIENETFNTLKNQGYHLEHNYGLGRKHLSAVFVTLMMLAFCVDQSLQLCCPLFQAVWRKLQTKRDLWERIRAMFWDFRLESIRMLYEALLYGYKRLTPIIAYNTS</sequence>
<dbReference type="OrthoDB" id="5419750at2"/>
<dbReference type="AlphaFoldDB" id="A0A4P8L0I9"/>
<protein>
    <submittedName>
        <fullName evidence="1">Transposase</fullName>
    </submittedName>
</protein>
<accession>A0A4P8L0I9</accession>
<dbReference type="Proteomes" id="UP000298602">
    <property type="component" value="Chromosome"/>
</dbReference>
<dbReference type="RefSeq" id="WP_137423316.1">
    <property type="nucleotide sequence ID" value="NZ_CP040098.1"/>
</dbReference>
<proteinExistence type="predicted"/>
<name>A0A4P8L0I9_9BACT</name>
<reference evidence="1 2" key="2">
    <citation type="submission" date="2019-05" db="EMBL/GenBank/DDBJ databases">
        <authorList>
            <person name="Suflita J.M."/>
            <person name="Marks C.R."/>
        </authorList>
    </citation>
    <scope>NUCLEOTIDE SEQUENCE [LARGE SCALE GENOMIC DNA]</scope>
    <source>
        <strain evidence="1 2">ALDC</strain>
    </source>
</reference>
<gene>
    <name evidence="1" type="ORF">FDQ92_03620</name>
</gene>
<organism evidence="1 2">
    <name type="scientific">Desulfoglaeba alkanexedens ALDC</name>
    <dbReference type="NCBI Taxonomy" id="980445"/>
    <lineage>
        <taxon>Bacteria</taxon>
        <taxon>Pseudomonadati</taxon>
        <taxon>Thermodesulfobacteriota</taxon>
        <taxon>Syntrophobacteria</taxon>
        <taxon>Syntrophobacterales</taxon>
        <taxon>Syntrophobacteraceae</taxon>
        <taxon>Desulfoglaeba</taxon>
    </lineage>
</organism>